<organism evidence="4 5">
    <name type="scientific">Flagellimonas maritima</name>
    <dbReference type="NCBI Taxonomy" id="1383885"/>
    <lineage>
        <taxon>Bacteria</taxon>
        <taxon>Pseudomonadati</taxon>
        <taxon>Bacteroidota</taxon>
        <taxon>Flavobacteriia</taxon>
        <taxon>Flavobacteriales</taxon>
        <taxon>Flavobacteriaceae</taxon>
        <taxon>Flagellimonas</taxon>
    </lineage>
</organism>
<keyword evidence="5" id="KW-1185">Reference proteome</keyword>
<dbReference type="RefSeq" id="WP_112377405.1">
    <property type="nucleotide sequence ID" value="NZ_CP030104.1"/>
</dbReference>
<sequence>MNSLNGHITHIKVNGSLSLVTIGLGKNATIQSIVIETPKTAPYLQTGKPVKVFFKETEVIIGNNENHAITLQNRILGTIKEIEKGTLLSKVSIDSDAGKLISVISTDSCEYLNLKKGDMVFAMVKLNEIMLSE</sequence>
<dbReference type="InterPro" id="IPR004606">
    <property type="entry name" value="Mop_domain"/>
</dbReference>
<name>A0A2Z4LQ23_9FLAO</name>
<dbReference type="OrthoDB" id="8719578at2"/>
<evidence type="ECO:0000259" key="3">
    <source>
        <dbReference type="PROSITE" id="PS51866"/>
    </source>
</evidence>
<dbReference type="Gene3D" id="2.40.50.100">
    <property type="match status" value="2"/>
</dbReference>
<dbReference type="EMBL" id="CP030104">
    <property type="protein sequence ID" value="AWX43883.1"/>
    <property type="molecule type" value="Genomic_DNA"/>
</dbReference>
<evidence type="ECO:0000313" key="5">
    <source>
        <dbReference type="Proteomes" id="UP000248536"/>
    </source>
</evidence>
<accession>A0A2Z4LQ23</accession>
<dbReference type="Pfam" id="PF03459">
    <property type="entry name" value="TOBE"/>
    <property type="match status" value="1"/>
</dbReference>
<dbReference type="Proteomes" id="UP000248536">
    <property type="component" value="Chromosome"/>
</dbReference>
<protein>
    <recommendedName>
        <fullName evidence="3">Mop domain-containing protein</fullName>
    </recommendedName>
</protein>
<evidence type="ECO:0000256" key="1">
    <source>
        <dbReference type="ARBA" id="ARBA00022505"/>
    </source>
</evidence>
<dbReference type="SUPFAM" id="SSF50331">
    <property type="entry name" value="MOP-like"/>
    <property type="match status" value="1"/>
</dbReference>
<evidence type="ECO:0000313" key="4">
    <source>
        <dbReference type="EMBL" id="AWX43883.1"/>
    </source>
</evidence>
<dbReference type="GO" id="GO:0015689">
    <property type="term" value="P:molybdate ion transport"/>
    <property type="evidence" value="ECO:0007669"/>
    <property type="project" value="InterPro"/>
</dbReference>
<dbReference type="KEGG" id="spon:HME9304_00875"/>
<dbReference type="AlphaFoldDB" id="A0A2Z4LQ23"/>
<dbReference type="InterPro" id="IPR005116">
    <property type="entry name" value="Transp-assoc_OB_typ1"/>
</dbReference>
<keyword evidence="1 2" id="KW-0500">Molybdenum</keyword>
<dbReference type="InterPro" id="IPR008995">
    <property type="entry name" value="Mo/tungstate-bd_C_term_dom"/>
</dbReference>
<evidence type="ECO:0000256" key="2">
    <source>
        <dbReference type="PROSITE-ProRule" id="PRU01213"/>
    </source>
</evidence>
<proteinExistence type="predicted"/>
<gene>
    <name evidence="4" type="ORF">HME9304_00875</name>
</gene>
<feature type="domain" description="Mop" evidence="3">
    <location>
        <begin position="68"/>
        <end position="133"/>
    </location>
</feature>
<dbReference type="PROSITE" id="PS51866">
    <property type="entry name" value="MOP"/>
    <property type="match status" value="1"/>
</dbReference>
<reference evidence="4 5" key="1">
    <citation type="submission" date="2018-06" db="EMBL/GenBank/DDBJ databases">
        <title>Spongiibacterium sp. HME9304 Genome sequencing and assembly.</title>
        <authorList>
            <person name="Kang H."/>
            <person name="Kim H."/>
            <person name="Joh K."/>
        </authorList>
    </citation>
    <scope>NUCLEOTIDE SEQUENCE [LARGE SCALE GENOMIC DNA]</scope>
    <source>
        <strain evidence="4 5">HME9304</strain>
    </source>
</reference>